<proteinExistence type="predicted"/>
<organism evidence="1 2">
    <name type="scientific">Anisodus tanguticus</name>
    <dbReference type="NCBI Taxonomy" id="243964"/>
    <lineage>
        <taxon>Eukaryota</taxon>
        <taxon>Viridiplantae</taxon>
        <taxon>Streptophyta</taxon>
        <taxon>Embryophyta</taxon>
        <taxon>Tracheophyta</taxon>
        <taxon>Spermatophyta</taxon>
        <taxon>Magnoliopsida</taxon>
        <taxon>eudicotyledons</taxon>
        <taxon>Gunneridae</taxon>
        <taxon>Pentapetalae</taxon>
        <taxon>asterids</taxon>
        <taxon>lamiids</taxon>
        <taxon>Solanales</taxon>
        <taxon>Solanaceae</taxon>
        <taxon>Solanoideae</taxon>
        <taxon>Hyoscyameae</taxon>
        <taxon>Anisodus</taxon>
    </lineage>
</organism>
<dbReference type="AlphaFoldDB" id="A0AAE1VL30"/>
<evidence type="ECO:0000313" key="1">
    <source>
        <dbReference type="EMBL" id="KAK4374303.1"/>
    </source>
</evidence>
<sequence length="58" mass="6820">MSKEKKKKKSYMQSNLHIPFVIIMTNLRSVKKKKKQHKNVVLIESHSSHNTLIRCSTL</sequence>
<gene>
    <name evidence="1" type="ORF">RND71_004980</name>
</gene>
<protein>
    <submittedName>
        <fullName evidence="1">Uncharacterized protein</fullName>
    </submittedName>
</protein>
<evidence type="ECO:0000313" key="2">
    <source>
        <dbReference type="Proteomes" id="UP001291623"/>
    </source>
</evidence>
<dbReference type="EMBL" id="JAVYJV010000003">
    <property type="protein sequence ID" value="KAK4374303.1"/>
    <property type="molecule type" value="Genomic_DNA"/>
</dbReference>
<name>A0AAE1VL30_9SOLA</name>
<keyword evidence="2" id="KW-1185">Reference proteome</keyword>
<dbReference type="Proteomes" id="UP001291623">
    <property type="component" value="Unassembled WGS sequence"/>
</dbReference>
<comment type="caution">
    <text evidence="1">The sequence shown here is derived from an EMBL/GenBank/DDBJ whole genome shotgun (WGS) entry which is preliminary data.</text>
</comment>
<accession>A0AAE1VL30</accession>
<reference evidence="1" key="1">
    <citation type="submission" date="2023-12" db="EMBL/GenBank/DDBJ databases">
        <title>Genome assembly of Anisodus tanguticus.</title>
        <authorList>
            <person name="Wang Y.-J."/>
        </authorList>
    </citation>
    <scope>NUCLEOTIDE SEQUENCE</scope>
    <source>
        <strain evidence="1">KB-2021</strain>
        <tissue evidence="1">Leaf</tissue>
    </source>
</reference>